<feature type="compositionally biased region" description="Basic and acidic residues" evidence="6">
    <location>
        <begin position="202"/>
        <end position="217"/>
    </location>
</feature>
<feature type="compositionally biased region" description="Basic residues" evidence="6">
    <location>
        <begin position="79"/>
        <end position="91"/>
    </location>
</feature>
<accession>Q3JI87</accession>
<keyword evidence="3 7" id="KW-0812">Transmembrane</keyword>
<dbReference type="PANTHER" id="PTHR30086">
    <property type="entry name" value="ARGININE EXPORTER PROTEIN ARGO"/>
    <property type="match status" value="1"/>
</dbReference>
<evidence type="ECO:0000256" key="2">
    <source>
        <dbReference type="ARBA" id="ARBA00022475"/>
    </source>
</evidence>
<dbReference type="EnsemblBacteria" id="ABA51453">
    <property type="protein sequence ID" value="ABA51453"/>
    <property type="gene ID" value="BURPS1710b_A1559"/>
</dbReference>
<evidence type="ECO:0000313" key="8">
    <source>
        <dbReference type="EMBL" id="ABA51453.1"/>
    </source>
</evidence>
<evidence type="ECO:0000256" key="6">
    <source>
        <dbReference type="SAM" id="MobiDB-lite"/>
    </source>
</evidence>
<proteinExistence type="predicted"/>
<dbReference type="Pfam" id="PF01810">
    <property type="entry name" value="LysE"/>
    <property type="match status" value="1"/>
</dbReference>
<dbReference type="HOGENOM" id="CLU_427409_0_0_4"/>
<feature type="transmembrane region" description="Helical" evidence="7">
    <location>
        <begin position="580"/>
        <end position="602"/>
    </location>
</feature>
<evidence type="ECO:0000256" key="7">
    <source>
        <dbReference type="SAM" id="Phobius"/>
    </source>
</evidence>
<keyword evidence="2" id="KW-1003">Cell membrane</keyword>
<dbReference type="Proteomes" id="UP000002700">
    <property type="component" value="Chromosome II"/>
</dbReference>
<comment type="subcellular location">
    <subcellularLocation>
        <location evidence="1">Cell membrane</location>
        <topology evidence="1">Multi-pass membrane protein</topology>
    </subcellularLocation>
</comment>
<dbReference type="GO" id="GO:0015171">
    <property type="term" value="F:amino acid transmembrane transporter activity"/>
    <property type="evidence" value="ECO:0007669"/>
    <property type="project" value="TreeGrafter"/>
</dbReference>
<dbReference type="AlphaFoldDB" id="Q3JI87"/>
<organism evidence="8 9">
    <name type="scientific">Burkholderia pseudomallei (strain 1710b)</name>
    <dbReference type="NCBI Taxonomy" id="320372"/>
    <lineage>
        <taxon>Bacteria</taxon>
        <taxon>Pseudomonadati</taxon>
        <taxon>Pseudomonadota</taxon>
        <taxon>Betaproteobacteria</taxon>
        <taxon>Burkholderiales</taxon>
        <taxon>Burkholderiaceae</taxon>
        <taxon>Burkholderia</taxon>
        <taxon>pseudomallei group</taxon>
    </lineage>
</organism>
<reference evidence="8 9" key="1">
    <citation type="submission" date="2005-09" db="EMBL/GenBank/DDBJ databases">
        <authorList>
            <person name="Woods D.E."/>
            <person name="Nierman W.C."/>
        </authorList>
    </citation>
    <scope>NUCLEOTIDE SEQUENCE [LARGE SCALE GENOMIC DNA]</scope>
    <source>
        <strain evidence="8 9">1710b</strain>
    </source>
</reference>
<feature type="region of interest" description="Disordered" evidence="6">
    <location>
        <begin position="168"/>
        <end position="232"/>
    </location>
</feature>
<keyword evidence="5 7" id="KW-0472">Membrane</keyword>
<sequence length="640" mass="72681">MSGCHHEFLEKTPHRHCRAARIVRRARSIRARRAPCAAGRTSCARLARAEAGGRYSTSGRRNALRLREHRSEPPSPLHRASRRRGDRRLRSARVASHGAHRRRIVRAWRACRYRAIARVRIGHGNRRSRRHRRTDTEDRRAHSGRALPGRNGLRARSIQAVRFGRIRGNRDGHRHTDEPAHRDDCARRRSRQHAIRSVLPPRVRERPDACAACRDRSGTGPDRQSIRPSWRQGQPWVADRLARSARVHRLRRKRQTSDSRYALDANRPIVRHRREPGCACIRSVARDAVRRGRGRRHIEVPRRGERRPKDRRGPARGPCPCRCGGPVDAPVVLPIEEYRWTARVARHAACVTEVRRSRANVHARMDAWKRRLGPLRKSGLGHRFRESCPHRQTIRPPPYPVPATILKTVSVLYRTHPLHSLRHPCFDSADEESITMNYLTLSALPAGMLFALVTSITPGPNNTMLLASGVNFGFRRTLPHMFGISAGVAILMLSVGFGLGEAFKRIPILYTLLETASVVYLLYLAWRIGTSGEVRAHNGKSRPMTFVEAIAFQWVNPKAWMMVLTAATTIQLSADYGRNAVWMALVFVFVGLPCISVWAAFGQGLRGFLSNPRWLRVFNLTMATLLVLSLYPMFAKVSGH</sequence>
<dbReference type="KEGG" id="bpm:BURPS1710b_A1559"/>
<evidence type="ECO:0000256" key="4">
    <source>
        <dbReference type="ARBA" id="ARBA00022989"/>
    </source>
</evidence>
<feature type="region of interest" description="Disordered" evidence="6">
    <location>
        <begin position="122"/>
        <end position="150"/>
    </location>
</feature>
<evidence type="ECO:0000256" key="1">
    <source>
        <dbReference type="ARBA" id="ARBA00004651"/>
    </source>
</evidence>
<dbReference type="GO" id="GO:0033228">
    <property type="term" value="P:cysteine export across plasma membrane"/>
    <property type="evidence" value="ECO:0007669"/>
    <property type="project" value="TreeGrafter"/>
</dbReference>
<evidence type="ECO:0000256" key="3">
    <source>
        <dbReference type="ARBA" id="ARBA00022692"/>
    </source>
</evidence>
<keyword evidence="4 7" id="KW-1133">Transmembrane helix</keyword>
<evidence type="ECO:0000313" key="9">
    <source>
        <dbReference type="Proteomes" id="UP000002700"/>
    </source>
</evidence>
<evidence type="ECO:0000256" key="5">
    <source>
        <dbReference type="ARBA" id="ARBA00023136"/>
    </source>
</evidence>
<name>Q3JI87_BURP1</name>
<dbReference type="PANTHER" id="PTHR30086:SF20">
    <property type="entry name" value="ARGININE EXPORTER PROTEIN ARGO-RELATED"/>
    <property type="match status" value="1"/>
</dbReference>
<feature type="compositionally biased region" description="Basic and acidic residues" evidence="6">
    <location>
        <begin position="168"/>
        <end position="187"/>
    </location>
</feature>
<protein>
    <submittedName>
        <fullName evidence="8">LysE family protein</fullName>
    </submittedName>
</protein>
<feature type="transmembrane region" description="Helical" evidence="7">
    <location>
        <begin position="614"/>
        <end position="634"/>
    </location>
</feature>
<feature type="compositionally biased region" description="Basic residues" evidence="6">
    <location>
        <begin position="122"/>
        <end position="133"/>
    </location>
</feature>
<feature type="transmembrane region" description="Helical" evidence="7">
    <location>
        <begin position="478"/>
        <end position="500"/>
    </location>
</feature>
<dbReference type="GO" id="GO:0005886">
    <property type="term" value="C:plasma membrane"/>
    <property type="evidence" value="ECO:0007669"/>
    <property type="project" value="UniProtKB-SubCell"/>
</dbReference>
<feature type="transmembrane region" description="Helical" evidence="7">
    <location>
        <begin position="506"/>
        <end position="526"/>
    </location>
</feature>
<feature type="region of interest" description="Disordered" evidence="6">
    <location>
        <begin position="50"/>
        <end position="99"/>
    </location>
</feature>
<dbReference type="EMBL" id="CP000125">
    <property type="protein sequence ID" value="ABA51453.1"/>
    <property type="molecule type" value="Genomic_DNA"/>
</dbReference>
<dbReference type="InterPro" id="IPR001123">
    <property type="entry name" value="LeuE-type"/>
</dbReference>
<gene>
    <name evidence="8" type="ordered locus">BURPS1710b_A1559</name>
</gene>